<evidence type="ECO:0000256" key="2">
    <source>
        <dbReference type="ARBA" id="ARBA00022448"/>
    </source>
</evidence>
<evidence type="ECO:0000259" key="5">
    <source>
        <dbReference type="PROSITE" id="PS50893"/>
    </source>
</evidence>
<dbReference type="InterPro" id="IPR027417">
    <property type="entry name" value="P-loop_NTPase"/>
</dbReference>
<dbReference type="Pfam" id="PF08352">
    <property type="entry name" value="oligo_HPY"/>
    <property type="match status" value="1"/>
</dbReference>
<evidence type="ECO:0000313" key="7">
    <source>
        <dbReference type="Proteomes" id="UP000253208"/>
    </source>
</evidence>
<evidence type="ECO:0000256" key="4">
    <source>
        <dbReference type="ARBA" id="ARBA00022840"/>
    </source>
</evidence>
<proteinExistence type="inferred from homology"/>
<feature type="domain" description="ABC transporter" evidence="5">
    <location>
        <begin position="6"/>
        <end position="257"/>
    </location>
</feature>
<dbReference type="InterPro" id="IPR013563">
    <property type="entry name" value="Oligopep_ABC_C"/>
</dbReference>
<dbReference type="GO" id="GO:0015833">
    <property type="term" value="P:peptide transport"/>
    <property type="evidence" value="ECO:0007669"/>
    <property type="project" value="InterPro"/>
</dbReference>
<name>A0A367FZD5_9FIRM</name>
<dbReference type="SUPFAM" id="SSF52540">
    <property type="entry name" value="P-loop containing nucleoside triphosphate hydrolases"/>
    <property type="match status" value="1"/>
</dbReference>
<dbReference type="Proteomes" id="UP000253208">
    <property type="component" value="Unassembled WGS sequence"/>
</dbReference>
<keyword evidence="4 6" id="KW-0067">ATP-binding</keyword>
<dbReference type="GO" id="GO:0016887">
    <property type="term" value="F:ATP hydrolysis activity"/>
    <property type="evidence" value="ECO:0007669"/>
    <property type="project" value="InterPro"/>
</dbReference>
<dbReference type="InterPro" id="IPR017871">
    <property type="entry name" value="ABC_transporter-like_CS"/>
</dbReference>
<comment type="caution">
    <text evidence="6">The sequence shown here is derived from an EMBL/GenBank/DDBJ whole genome shotgun (WGS) entry which is preliminary data.</text>
</comment>
<dbReference type="CDD" id="cd03257">
    <property type="entry name" value="ABC_NikE_OppD_transporters"/>
    <property type="match status" value="1"/>
</dbReference>
<dbReference type="PROSITE" id="PS50893">
    <property type="entry name" value="ABC_TRANSPORTER_2"/>
    <property type="match status" value="1"/>
</dbReference>
<dbReference type="NCBIfam" id="TIGR01727">
    <property type="entry name" value="oligo_HPY"/>
    <property type="match status" value="1"/>
</dbReference>
<dbReference type="InterPro" id="IPR003439">
    <property type="entry name" value="ABC_transporter-like_ATP-bd"/>
</dbReference>
<sequence>MSKPLIEVKDLKVYFKQKSPKLLSFKPGILKAVDQVSFSIEKGKTFGLVGESGSGKSTIGKAILRYHKPTGGEIFYEGTEIGAMGEKELLPYRKKMQSVFQDPYSSLDPSHTVQDIICEPMAIHKMYTQKERKERAKELIRVVGLKEQDLLKYPHEFSGGQRQRISIARALSVQPEFVVCDEPISALDVSLQAQIVQMLQDLQEKYGLTYLFISHQLQVVQKICDEIGVLYLGNLMEIADADKLYSNPLHPYTKMLISSIPVPDPRVKTLDQIVTDTGVQSRSIGGCRFHNRCPWCEERCRQETPALRQVEPGHMVACHKYQEKK</sequence>
<dbReference type="EMBL" id="PSQG01000016">
    <property type="protein sequence ID" value="RCH43111.1"/>
    <property type="molecule type" value="Genomic_DNA"/>
</dbReference>
<dbReference type="AlphaFoldDB" id="A0A367FZD5"/>
<dbReference type="SMART" id="SM00382">
    <property type="entry name" value="AAA"/>
    <property type="match status" value="1"/>
</dbReference>
<evidence type="ECO:0000313" key="6">
    <source>
        <dbReference type="EMBL" id="RCH43111.1"/>
    </source>
</evidence>
<dbReference type="GO" id="GO:0005524">
    <property type="term" value="F:ATP binding"/>
    <property type="evidence" value="ECO:0007669"/>
    <property type="project" value="UniProtKB-KW"/>
</dbReference>
<dbReference type="FunFam" id="3.40.50.300:FF:000016">
    <property type="entry name" value="Oligopeptide ABC transporter ATP-binding component"/>
    <property type="match status" value="1"/>
</dbReference>
<protein>
    <submittedName>
        <fullName evidence="6">ABC transporter ATP-binding protein</fullName>
    </submittedName>
</protein>
<dbReference type="GO" id="GO:0055085">
    <property type="term" value="P:transmembrane transport"/>
    <property type="evidence" value="ECO:0007669"/>
    <property type="project" value="UniProtKB-ARBA"/>
</dbReference>
<evidence type="ECO:0000256" key="1">
    <source>
        <dbReference type="ARBA" id="ARBA00005417"/>
    </source>
</evidence>
<reference evidence="6 7" key="1">
    <citation type="submission" date="2018-02" db="EMBL/GenBank/DDBJ databases">
        <title>Complete genome sequencing of Faecalibacterium prausnitzii strains isolated from the human gut.</title>
        <authorList>
            <person name="Fitzgerald B.C."/>
            <person name="Shkoporov A.N."/>
            <person name="Ross P.R."/>
            <person name="Hill C."/>
        </authorList>
    </citation>
    <scope>NUCLEOTIDE SEQUENCE [LARGE SCALE GENOMIC DNA]</scope>
    <source>
        <strain evidence="6 7">APC942/31-1</strain>
    </source>
</reference>
<organism evidence="6 7">
    <name type="scientific">Blautia obeum</name>
    <dbReference type="NCBI Taxonomy" id="40520"/>
    <lineage>
        <taxon>Bacteria</taxon>
        <taxon>Bacillati</taxon>
        <taxon>Bacillota</taxon>
        <taxon>Clostridia</taxon>
        <taxon>Lachnospirales</taxon>
        <taxon>Lachnospiraceae</taxon>
        <taxon>Blautia</taxon>
    </lineage>
</organism>
<dbReference type="PANTHER" id="PTHR43776">
    <property type="entry name" value="TRANSPORT ATP-BINDING PROTEIN"/>
    <property type="match status" value="1"/>
</dbReference>
<keyword evidence="2" id="KW-0813">Transport</keyword>
<dbReference type="Gene3D" id="3.40.50.300">
    <property type="entry name" value="P-loop containing nucleotide triphosphate hydrolases"/>
    <property type="match status" value="1"/>
</dbReference>
<evidence type="ECO:0000256" key="3">
    <source>
        <dbReference type="ARBA" id="ARBA00022741"/>
    </source>
</evidence>
<dbReference type="RefSeq" id="WP_021650544.1">
    <property type="nucleotide sequence ID" value="NZ_PSQG01000016.1"/>
</dbReference>
<accession>A0A367FZD5</accession>
<dbReference type="PROSITE" id="PS00211">
    <property type="entry name" value="ABC_TRANSPORTER_1"/>
    <property type="match status" value="1"/>
</dbReference>
<dbReference type="InterPro" id="IPR050319">
    <property type="entry name" value="ABC_transp_ATP-bind"/>
</dbReference>
<keyword evidence="3" id="KW-0547">Nucleotide-binding</keyword>
<dbReference type="Pfam" id="PF00005">
    <property type="entry name" value="ABC_tran"/>
    <property type="match status" value="1"/>
</dbReference>
<comment type="similarity">
    <text evidence="1">Belongs to the ABC transporter superfamily.</text>
</comment>
<dbReference type="InterPro" id="IPR003593">
    <property type="entry name" value="AAA+_ATPase"/>
</dbReference>
<gene>
    <name evidence="6" type="ORF">C4886_11705</name>
</gene>